<evidence type="ECO:0000313" key="3">
    <source>
        <dbReference type="EMBL" id="OBZ73196.1"/>
    </source>
</evidence>
<dbReference type="OMA" id="IRLIWQR"/>
<keyword evidence="1" id="KW-0812">Transmembrane</keyword>
<feature type="transmembrane region" description="Helical" evidence="1">
    <location>
        <begin position="138"/>
        <end position="155"/>
    </location>
</feature>
<evidence type="ECO:0000313" key="4">
    <source>
        <dbReference type="Proteomes" id="UP000092993"/>
    </source>
</evidence>
<name>A0A1C7MA31_GRIFR</name>
<dbReference type="Proteomes" id="UP000092993">
    <property type="component" value="Unassembled WGS sequence"/>
</dbReference>
<dbReference type="AlphaFoldDB" id="A0A1C7MA31"/>
<dbReference type="EMBL" id="LUGG01000007">
    <property type="protein sequence ID" value="OBZ73196.1"/>
    <property type="molecule type" value="Genomic_DNA"/>
</dbReference>
<gene>
    <name evidence="3" type="ORF">A0H81_07320</name>
</gene>
<keyword evidence="1" id="KW-0472">Membrane</keyword>
<evidence type="ECO:0000256" key="1">
    <source>
        <dbReference type="SAM" id="Phobius"/>
    </source>
</evidence>
<keyword evidence="1" id="KW-1133">Transmembrane helix</keyword>
<accession>A0A1C7MA31</accession>
<keyword evidence="4" id="KW-1185">Reference proteome</keyword>
<feature type="transmembrane region" description="Helical" evidence="1">
    <location>
        <begin position="233"/>
        <end position="255"/>
    </location>
</feature>
<protein>
    <recommendedName>
        <fullName evidence="2">DUF6533 domain-containing protein</fullName>
    </recommendedName>
</protein>
<dbReference type="OrthoDB" id="2804471at2759"/>
<proteinExistence type="predicted"/>
<feature type="transmembrane region" description="Helical" evidence="1">
    <location>
        <begin position="61"/>
        <end position="84"/>
    </location>
</feature>
<feature type="domain" description="DUF6533" evidence="2">
    <location>
        <begin position="24"/>
        <end position="68"/>
    </location>
</feature>
<sequence length="346" mass="38749">MSFFGETPAQLISDYQSTFTYTCTFLGAVSLLTWEYIVTFDREVHLVWGRKTTGATVLFLLNRYVMFVQFIIQLPFSFLISTSVRSSALQHSSSDFSVYQGCLVLNRVLAVFSIAPYFIWAAFSSLRAFAMSERNTPIALLVLLLSLVPTGYNIYDFSRDVPINLPPPIFCIPTFPSLSASFIDRLLLRRWTVATRICLIVADGLVIAVTWLRTYRFARTAARHHVRAGIIRLLLRDGTIYFVILLILNLLHIAVKITQQTNFITTFEEPLTSIMISRFLLNLREVDSAAPSSVGEDGGEAGDEEGMGTLRFVTSVVGPLGEPLDHSFVDDDVEEITEEVEEAQGS</sequence>
<feature type="transmembrane region" description="Helical" evidence="1">
    <location>
        <begin position="193"/>
        <end position="212"/>
    </location>
</feature>
<feature type="transmembrane region" description="Helical" evidence="1">
    <location>
        <begin position="104"/>
        <end position="126"/>
    </location>
</feature>
<organism evidence="3 4">
    <name type="scientific">Grifola frondosa</name>
    <name type="common">Maitake</name>
    <name type="synonym">Polyporus frondosus</name>
    <dbReference type="NCBI Taxonomy" id="5627"/>
    <lineage>
        <taxon>Eukaryota</taxon>
        <taxon>Fungi</taxon>
        <taxon>Dikarya</taxon>
        <taxon>Basidiomycota</taxon>
        <taxon>Agaricomycotina</taxon>
        <taxon>Agaricomycetes</taxon>
        <taxon>Polyporales</taxon>
        <taxon>Grifolaceae</taxon>
        <taxon>Grifola</taxon>
    </lineage>
</organism>
<dbReference type="InterPro" id="IPR045340">
    <property type="entry name" value="DUF6533"/>
</dbReference>
<evidence type="ECO:0000259" key="2">
    <source>
        <dbReference type="Pfam" id="PF20151"/>
    </source>
</evidence>
<reference evidence="3 4" key="1">
    <citation type="submission" date="2016-03" db="EMBL/GenBank/DDBJ databases">
        <title>Whole genome sequencing of Grifola frondosa 9006-11.</title>
        <authorList>
            <person name="Min B."/>
            <person name="Park H."/>
            <person name="Kim J.-G."/>
            <person name="Cho H."/>
            <person name="Oh Y.-L."/>
            <person name="Kong W.-S."/>
            <person name="Choi I.-G."/>
        </authorList>
    </citation>
    <scope>NUCLEOTIDE SEQUENCE [LARGE SCALE GENOMIC DNA]</scope>
    <source>
        <strain evidence="3 4">9006-11</strain>
    </source>
</reference>
<comment type="caution">
    <text evidence="3">The sequence shown here is derived from an EMBL/GenBank/DDBJ whole genome shotgun (WGS) entry which is preliminary data.</text>
</comment>
<dbReference type="STRING" id="5627.A0A1C7MA31"/>
<dbReference type="Pfam" id="PF20151">
    <property type="entry name" value="DUF6533"/>
    <property type="match status" value="1"/>
</dbReference>
<feature type="transmembrane region" description="Helical" evidence="1">
    <location>
        <begin position="19"/>
        <end position="40"/>
    </location>
</feature>